<evidence type="ECO:0000256" key="2">
    <source>
        <dbReference type="ARBA" id="ARBA00023157"/>
    </source>
</evidence>
<keyword evidence="5" id="KW-1185">Reference proteome</keyword>
<dbReference type="PANTHER" id="PTHR33630:SF9">
    <property type="entry name" value="CUTINASE 4"/>
    <property type="match status" value="1"/>
</dbReference>
<dbReference type="InterPro" id="IPR029058">
    <property type="entry name" value="AB_hydrolase_fold"/>
</dbReference>
<dbReference type="Pfam" id="PF01083">
    <property type="entry name" value="Cutinase"/>
    <property type="match status" value="1"/>
</dbReference>
<dbReference type="Proteomes" id="UP000654918">
    <property type="component" value="Unassembled WGS sequence"/>
</dbReference>
<name>A0A8H6JP20_9PEZI</name>
<keyword evidence="3" id="KW-0732">Signal</keyword>
<dbReference type="PANTHER" id="PTHR33630">
    <property type="entry name" value="CUTINASE RV1984C-RELATED-RELATED"/>
    <property type="match status" value="1"/>
</dbReference>
<keyword evidence="2" id="KW-1015">Disulfide bond</keyword>
<dbReference type="AlphaFoldDB" id="A0A8H6JP20"/>
<dbReference type="PROSITE" id="PS51257">
    <property type="entry name" value="PROKAR_LIPOPROTEIN"/>
    <property type="match status" value="1"/>
</dbReference>
<feature type="chain" id="PRO_5033986532" evidence="3">
    <location>
        <begin position="19"/>
        <end position="283"/>
    </location>
</feature>
<gene>
    <name evidence="4" type="ORF">CPLU01_13756</name>
</gene>
<sequence length="283" mass="29099">MRATTTALTGLLAAGAAAQNSTSACASGLHIIAARGSNEPPGPGRIGVVASGVVEAVPGSQIESVDYPAILETIQLMDYYSSVAEGAAALKVALTNYTSRCPSSKVALLGYSQGANVVGDALCGEIQGLFPDTEPISSSIFNRWFPQLTHLAVVAVVLFGDPTHNTTETWNKGTATVDGLFPRKNTTACDAYAPKIGSWCDENDWACSGGSASATVHGSYFANYTDDAVEFVVERFEASKTVENDTDSATPTQTAVPGAGAVGAAPGMLLSMAGLSMLAAFFL</sequence>
<organism evidence="4 5">
    <name type="scientific">Colletotrichum plurivorum</name>
    <dbReference type="NCBI Taxonomy" id="2175906"/>
    <lineage>
        <taxon>Eukaryota</taxon>
        <taxon>Fungi</taxon>
        <taxon>Dikarya</taxon>
        <taxon>Ascomycota</taxon>
        <taxon>Pezizomycotina</taxon>
        <taxon>Sordariomycetes</taxon>
        <taxon>Hypocreomycetidae</taxon>
        <taxon>Glomerellales</taxon>
        <taxon>Glomerellaceae</taxon>
        <taxon>Colletotrichum</taxon>
        <taxon>Colletotrichum orchidearum species complex</taxon>
    </lineage>
</organism>
<evidence type="ECO:0000256" key="3">
    <source>
        <dbReference type="SAM" id="SignalP"/>
    </source>
</evidence>
<feature type="signal peptide" evidence="3">
    <location>
        <begin position="1"/>
        <end position="18"/>
    </location>
</feature>
<dbReference type="EMBL" id="WIGO01000329">
    <property type="protein sequence ID" value="KAF6816774.1"/>
    <property type="molecule type" value="Genomic_DNA"/>
</dbReference>
<dbReference type="InterPro" id="IPR000675">
    <property type="entry name" value="Cutinase/axe"/>
</dbReference>
<protein>
    <submittedName>
        <fullName evidence="4">Acetylxylan esterase 1</fullName>
    </submittedName>
</protein>
<dbReference type="GO" id="GO:0052689">
    <property type="term" value="F:carboxylic ester hydrolase activity"/>
    <property type="evidence" value="ECO:0007669"/>
    <property type="project" value="UniProtKB-ARBA"/>
</dbReference>
<dbReference type="SUPFAM" id="SSF53474">
    <property type="entry name" value="alpha/beta-Hydrolases"/>
    <property type="match status" value="1"/>
</dbReference>
<evidence type="ECO:0000256" key="1">
    <source>
        <dbReference type="ARBA" id="ARBA00022801"/>
    </source>
</evidence>
<proteinExistence type="predicted"/>
<reference evidence="4" key="1">
    <citation type="journal article" date="2020" name="Phytopathology">
        <title>Genome Sequence Resources of Colletotrichum truncatum, C. plurivorum, C. musicola, and C. sojae: Four Species Pathogenic to Soybean (Glycine max).</title>
        <authorList>
            <person name="Rogerio F."/>
            <person name="Boufleur T.R."/>
            <person name="Ciampi-Guillardi M."/>
            <person name="Sukno S.A."/>
            <person name="Thon M.R."/>
            <person name="Massola Junior N.S."/>
            <person name="Baroncelli R."/>
        </authorList>
    </citation>
    <scope>NUCLEOTIDE SEQUENCE</scope>
    <source>
        <strain evidence="4">LFN00145</strain>
    </source>
</reference>
<accession>A0A8H6JP20</accession>
<evidence type="ECO:0000313" key="5">
    <source>
        <dbReference type="Proteomes" id="UP000654918"/>
    </source>
</evidence>
<dbReference type="SMART" id="SM01110">
    <property type="entry name" value="Cutinase"/>
    <property type="match status" value="1"/>
</dbReference>
<dbReference type="Gene3D" id="3.40.50.1820">
    <property type="entry name" value="alpha/beta hydrolase"/>
    <property type="match status" value="1"/>
</dbReference>
<evidence type="ECO:0000313" key="4">
    <source>
        <dbReference type="EMBL" id="KAF6816774.1"/>
    </source>
</evidence>
<keyword evidence="1" id="KW-0378">Hydrolase</keyword>
<comment type="caution">
    <text evidence="4">The sequence shown here is derived from an EMBL/GenBank/DDBJ whole genome shotgun (WGS) entry which is preliminary data.</text>
</comment>